<dbReference type="EMBL" id="CYRY02002553">
    <property type="protein sequence ID" value="VCW67264.1"/>
    <property type="molecule type" value="Genomic_DNA"/>
</dbReference>
<keyword evidence="3" id="KW-1185">Reference proteome</keyword>
<gene>
    <name evidence="2" type="ORF">BN2614_LOCUS1</name>
</gene>
<evidence type="ECO:0000313" key="3">
    <source>
        <dbReference type="Proteomes" id="UP000269945"/>
    </source>
</evidence>
<comment type="caution">
    <text evidence="2">The sequence shown here is derived from an EMBL/GenBank/DDBJ whole genome shotgun (WGS) entry which is preliminary data.</text>
</comment>
<evidence type="ECO:0000313" key="2">
    <source>
        <dbReference type="EMBL" id="VCW67264.1"/>
    </source>
</evidence>
<reference evidence="2 3" key="1">
    <citation type="submission" date="2018-10" db="EMBL/GenBank/DDBJ databases">
        <authorList>
            <person name="Ekblom R."/>
            <person name="Jareborg N."/>
        </authorList>
    </citation>
    <scope>NUCLEOTIDE SEQUENCE [LARGE SCALE GENOMIC DNA]</scope>
    <source>
        <tissue evidence="2">Muscle</tissue>
    </source>
</reference>
<protein>
    <submittedName>
        <fullName evidence="2">Uncharacterized protein</fullName>
    </submittedName>
</protein>
<feature type="region of interest" description="Disordered" evidence="1">
    <location>
        <begin position="47"/>
        <end position="73"/>
    </location>
</feature>
<organism evidence="2 3">
    <name type="scientific">Gulo gulo</name>
    <name type="common">Wolverine</name>
    <name type="synonym">Gluton</name>
    <dbReference type="NCBI Taxonomy" id="48420"/>
    <lineage>
        <taxon>Eukaryota</taxon>
        <taxon>Metazoa</taxon>
        <taxon>Chordata</taxon>
        <taxon>Craniata</taxon>
        <taxon>Vertebrata</taxon>
        <taxon>Euteleostomi</taxon>
        <taxon>Mammalia</taxon>
        <taxon>Eutheria</taxon>
        <taxon>Laurasiatheria</taxon>
        <taxon>Carnivora</taxon>
        <taxon>Caniformia</taxon>
        <taxon>Musteloidea</taxon>
        <taxon>Mustelidae</taxon>
        <taxon>Guloninae</taxon>
        <taxon>Gulo</taxon>
    </lineage>
</organism>
<evidence type="ECO:0000256" key="1">
    <source>
        <dbReference type="SAM" id="MobiDB-lite"/>
    </source>
</evidence>
<dbReference type="AlphaFoldDB" id="A0A9X9LG80"/>
<feature type="compositionally biased region" description="Polar residues" evidence="1">
    <location>
        <begin position="49"/>
        <end position="58"/>
    </location>
</feature>
<accession>A0A9X9LG80</accession>
<name>A0A9X9LG80_GULGU</name>
<sequence>MKDEHKFVLLSIERRVYLRESHLTLGLSEQQVWGWVSLYGDSLPPLPSSGDTVAQNPPTLKKPSHRESRCSRKLAEPQLSSQKAVSNLSHVCVLGDHLAQLSPQLIVALTGITLFGGMV</sequence>
<dbReference type="Proteomes" id="UP000269945">
    <property type="component" value="Unassembled WGS sequence"/>
</dbReference>
<proteinExistence type="predicted"/>